<comment type="subcellular location">
    <subcellularLocation>
        <location evidence="2">Cytoplasm</location>
        <location evidence="2">Cytosol</location>
    </subcellularLocation>
    <subcellularLocation>
        <location evidence="1">Peroxisome matrix</location>
    </subcellularLocation>
</comment>
<evidence type="ECO:0000256" key="9">
    <source>
        <dbReference type="PROSITE-ProRule" id="PRU00221"/>
    </source>
</evidence>
<evidence type="ECO:0000256" key="4">
    <source>
        <dbReference type="ARBA" id="ARBA00022490"/>
    </source>
</evidence>
<dbReference type="GO" id="GO:0005782">
    <property type="term" value="C:peroxisomal matrix"/>
    <property type="evidence" value="ECO:0007669"/>
    <property type="project" value="UniProtKB-SubCell"/>
</dbReference>
<evidence type="ECO:0000256" key="8">
    <source>
        <dbReference type="ARBA" id="ARBA00032565"/>
    </source>
</evidence>
<dbReference type="PROSITE" id="PS50082">
    <property type="entry name" value="WD_REPEATS_2"/>
    <property type="match status" value="1"/>
</dbReference>
<dbReference type="Gene3D" id="2.130.10.10">
    <property type="entry name" value="YVTN repeat-like/Quinoprotein amine dehydrogenase"/>
    <property type="match status" value="1"/>
</dbReference>
<evidence type="ECO:0000313" key="10">
    <source>
        <dbReference type="EMBL" id="KAK6932685.1"/>
    </source>
</evidence>
<dbReference type="PANTHER" id="PTHR46027">
    <property type="entry name" value="PEROXISOMAL TARGETING SIGNAL 2 RECEPTOR"/>
    <property type="match status" value="1"/>
</dbReference>
<keyword evidence="3" id="KW-0813">Transport</keyword>
<keyword evidence="5" id="KW-0653">Protein transport</keyword>
<dbReference type="InterPro" id="IPR036322">
    <property type="entry name" value="WD40_repeat_dom_sf"/>
</dbReference>
<dbReference type="Pfam" id="PF00400">
    <property type="entry name" value="WD40"/>
    <property type="match status" value="2"/>
</dbReference>
<evidence type="ECO:0000256" key="6">
    <source>
        <dbReference type="ARBA" id="ARBA00023140"/>
    </source>
</evidence>
<comment type="caution">
    <text evidence="10">The sequence shown here is derived from an EMBL/GenBank/DDBJ whole genome shotgun (WGS) entry which is preliminary data.</text>
</comment>
<dbReference type="InterPro" id="IPR044536">
    <property type="entry name" value="PEX7"/>
</dbReference>
<dbReference type="SMART" id="SM00320">
    <property type="entry name" value="WD40"/>
    <property type="match status" value="2"/>
</dbReference>
<keyword evidence="6" id="KW-0576">Peroxisome</keyword>
<name>A0AAN8ZFI4_9MAGN</name>
<dbReference type="EMBL" id="JBAMMX010000010">
    <property type="protein sequence ID" value="KAK6932685.1"/>
    <property type="molecule type" value="Genomic_DNA"/>
</dbReference>
<reference evidence="10 11" key="1">
    <citation type="submission" date="2023-12" db="EMBL/GenBank/DDBJ databases">
        <title>A high-quality genome assembly for Dillenia turbinata (Dilleniales).</title>
        <authorList>
            <person name="Chanderbali A."/>
        </authorList>
    </citation>
    <scope>NUCLEOTIDE SEQUENCE [LARGE SCALE GENOMIC DNA]</scope>
    <source>
        <strain evidence="10">LSX21</strain>
        <tissue evidence="10">Leaf</tissue>
    </source>
</reference>
<dbReference type="PANTHER" id="PTHR46027:SF1">
    <property type="entry name" value="PEROXISOMAL TARGETING SIGNAL 2 RECEPTOR"/>
    <property type="match status" value="1"/>
</dbReference>
<keyword evidence="4" id="KW-0963">Cytoplasm</keyword>
<organism evidence="10 11">
    <name type="scientific">Dillenia turbinata</name>
    <dbReference type="NCBI Taxonomy" id="194707"/>
    <lineage>
        <taxon>Eukaryota</taxon>
        <taxon>Viridiplantae</taxon>
        <taxon>Streptophyta</taxon>
        <taxon>Embryophyta</taxon>
        <taxon>Tracheophyta</taxon>
        <taxon>Spermatophyta</taxon>
        <taxon>Magnoliopsida</taxon>
        <taxon>eudicotyledons</taxon>
        <taxon>Gunneridae</taxon>
        <taxon>Pentapetalae</taxon>
        <taxon>Dilleniales</taxon>
        <taxon>Dilleniaceae</taxon>
        <taxon>Dillenia</taxon>
    </lineage>
</organism>
<evidence type="ECO:0000256" key="3">
    <source>
        <dbReference type="ARBA" id="ARBA00022448"/>
    </source>
</evidence>
<comment type="similarity">
    <text evidence="7">Belongs to the WD repeat peroxin-7 family.</text>
</comment>
<protein>
    <recommendedName>
        <fullName evidence="8">Peroxin-7</fullName>
    </recommendedName>
</protein>
<feature type="repeat" description="WD" evidence="9">
    <location>
        <begin position="47"/>
        <end position="89"/>
    </location>
</feature>
<dbReference type="SUPFAM" id="SSF50978">
    <property type="entry name" value="WD40 repeat-like"/>
    <property type="match status" value="1"/>
</dbReference>
<dbReference type="GO" id="GO:0005053">
    <property type="term" value="F:peroxisome matrix targeting signal-2 binding"/>
    <property type="evidence" value="ECO:0007669"/>
    <property type="project" value="InterPro"/>
</dbReference>
<evidence type="ECO:0000256" key="1">
    <source>
        <dbReference type="ARBA" id="ARBA00004253"/>
    </source>
</evidence>
<proteinExistence type="inferred from homology"/>
<keyword evidence="9" id="KW-0853">WD repeat</keyword>
<keyword evidence="11" id="KW-1185">Reference proteome</keyword>
<sequence length="119" mass="13192">MIIPAHEFEILSCDGNKYEESCIVSASVDKSIRVGDVRNFRIPVAVLNGHGYAVRKVKCSPHRKNMIVSCSYDMTVCMWDYMVEDSLVTSTGWTPERHEFGDGGAMWLVGYVVIGGGVD</sequence>
<accession>A0AAN8ZFI4</accession>
<dbReference type="GO" id="GO:0005829">
    <property type="term" value="C:cytosol"/>
    <property type="evidence" value="ECO:0007669"/>
    <property type="project" value="UniProtKB-SubCell"/>
</dbReference>
<evidence type="ECO:0000256" key="7">
    <source>
        <dbReference type="ARBA" id="ARBA00024017"/>
    </source>
</evidence>
<gene>
    <name evidence="10" type="ORF">RJ641_002309</name>
</gene>
<dbReference type="InterPro" id="IPR001680">
    <property type="entry name" value="WD40_rpt"/>
</dbReference>
<evidence type="ECO:0000256" key="2">
    <source>
        <dbReference type="ARBA" id="ARBA00004514"/>
    </source>
</evidence>
<evidence type="ECO:0000256" key="5">
    <source>
        <dbReference type="ARBA" id="ARBA00022927"/>
    </source>
</evidence>
<dbReference type="InterPro" id="IPR015943">
    <property type="entry name" value="WD40/YVTN_repeat-like_dom_sf"/>
</dbReference>
<dbReference type="Proteomes" id="UP001370490">
    <property type="component" value="Unassembled WGS sequence"/>
</dbReference>
<evidence type="ECO:0000313" key="11">
    <source>
        <dbReference type="Proteomes" id="UP001370490"/>
    </source>
</evidence>
<dbReference type="GO" id="GO:0016558">
    <property type="term" value="P:protein import into peroxisome matrix"/>
    <property type="evidence" value="ECO:0007669"/>
    <property type="project" value="InterPro"/>
</dbReference>
<dbReference type="AlphaFoldDB" id="A0AAN8ZFI4"/>